<keyword evidence="2" id="KW-0472">Membrane</keyword>
<keyword evidence="2" id="KW-1133">Transmembrane helix</keyword>
<proteinExistence type="predicted"/>
<dbReference type="AlphaFoldDB" id="A0A1X7S122"/>
<gene>
    <name evidence="3" type="ORF">ZT3D7_G8539</name>
</gene>
<dbReference type="Proteomes" id="UP000215127">
    <property type="component" value="Chromosome 8"/>
</dbReference>
<organism evidence="3 4">
    <name type="scientific">Zymoseptoria tritici (strain ST99CH_3D7)</name>
    <dbReference type="NCBI Taxonomy" id="1276538"/>
    <lineage>
        <taxon>Eukaryota</taxon>
        <taxon>Fungi</taxon>
        <taxon>Dikarya</taxon>
        <taxon>Ascomycota</taxon>
        <taxon>Pezizomycotina</taxon>
        <taxon>Dothideomycetes</taxon>
        <taxon>Dothideomycetidae</taxon>
        <taxon>Mycosphaerellales</taxon>
        <taxon>Mycosphaerellaceae</taxon>
        <taxon>Zymoseptoria</taxon>
    </lineage>
</organism>
<evidence type="ECO:0000313" key="3">
    <source>
        <dbReference type="EMBL" id="SMQ53386.1"/>
    </source>
</evidence>
<sequence>MSEGNANVQNTTPEFTIWQRLNAHMAALRNAEGRLSDAATLVNNAEARLDAIDSARSSRRVEVASSGPSPAASSSSNSSSDSERVPPAYTAGDFVQLPPPAYTPDPLGRFDHVEDIPSTDAERSARIGAVATVREALRNMGDAYRRDIEAAAPRRTRTTTTTRQTTTTAVIRVTPPRARLWGKPQQVLWFVIVLCAFLPSIVWAKYSYW</sequence>
<keyword evidence="2" id="KW-0812">Transmembrane</keyword>
<reference evidence="3 4" key="1">
    <citation type="submission" date="2016-06" db="EMBL/GenBank/DDBJ databases">
        <authorList>
            <person name="Kjaerup R.B."/>
            <person name="Dalgaard T.S."/>
            <person name="Juul-Madsen H.R."/>
        </authorList>
    </citation>
    <scope>NUCLEOTIDE SEQUENCE [LARGE SCALE GENOMIC DNA]</scope>
</reference>
<feature type="transmembrane region" description="Helical" evidence="2">
    <location>
        <begin position="187"/>
        <end position="206"/>
    </location>
</feature>
<protein>
    <submittedName>
        <fullName evidence="3">Uncharacterized protein</fullName>
    </submittedName>
</protein>
<feature type="region of interest" description="Disordered" evidence="1">
    <location>
        <begin position="60"/>
        <end position="108"/>
    </location>
</feature>
<keyword evidence="4" id="KW-1185">Reference proteome</keyword>
<evidence type="ECO:0000256" key="2">
    <source>
        <dbReference type="SAM" id="Phobius"/>
    </source>
</evidence>
<name>A0A1X7S122_ZYMT9</name>
<accession>A0A1X7S122</accession>
<evidence type="ECO:0000256" key="1">
    <source>
        <dbReference type="SAM" id="MobiDB-lite"/>
    </source>
</evidence>
<feature type="compositionally biased region" description="Low complexity" evidence="1">
    <location>
        <begin position="63"/>
        <end position="80"/>
    </location>
</feature>
<dbReference type="EMBL" id="LT853699">
    <property type="protein sequence ID" value="SMQ53386.1"/>
    <property type="molecule type" value="Genomic_DNA"/>
</dbReference>
<evidence type="ECO:0000313" key="4">
    <source>
        <dbReference type="Proteomes" id="UP000215127"/>
    </source>
</evidence>